<dbReference type="InterPro" id="IPR012945">
    <property type="entry name" value="Tubulin-bd_cofactor_C_dom"/>
</dbReference>
<name>G3AVI1_SPAPN</name>
<dbReference type="OrthoDB" id="194775at2759"/>
<dbReference type="InterPro" id="IPR016098">
    <property type="entry name" value="CAP/MinC_C"/>
</dbReference>
<evidence type="ECO:0000259" key="2">
    <source>
        <dbReference type="PROSITE" id="PS51329"/>
    </source>
</evidence>
<dbReference type="Pfam" id="PF07986">
    <property type="entry name" value="TBCC"/>
    <property type="match status" value="1"/>
</dbReference>
<sequence length="263" mass="29333">MSVDTGVTSDLRNEIIGCKDKQQLVQLRQQLDSVQLSIDLTASTTFEQKRIKELIEGLYRIIDNKQVQLSMTRFEFVGEPIPPANPRRTAVTLVESNDEQKSSGSAIVKLNSDKYEISDDRYVLIASSVRSIISTASASPPPSIHMKNAQGSICSLASKGPIFIHNVNNSILVLSCHQARLHNIHNSIIIVNVQNNRIIIEDCDGLVVNDIEVDDFNHPTKETANPHYKIMSRDKQENILKTIGDCSVDQLPVVIRECLAKFE</sequence>
<dbReference type="KEGG" id="spaa:SPAPADRAFT_158132"/>
<evidence type="ECO:0000313" key="4">
    <source>
        <dbReference type="Proteomes" id="UP000000709"/>
    </source>
</evidence>
<dbReference type="HOGENOM" id="CLU_086432_0_0_1"/>
<proteinExistence type="inferred from homology"/>
<evidence type="ECO:0000256" key="1">
    <source>
        <dbReference type="ARBA" id="ARBA00008848"/>
    </source>
</evidence>
<dbReference type="GO" id="GO:0005737">
    <property type="term" value="C:cytoplasm"/>
    <property type="evidence" value="ECO:0007669"/>
    <property type="project" value="TreeGrafter"/>
</dbReference>
<dbReference type="eggNOG" id="ENOG502T1DX">
    <property type="taxonomic scope" value="Eukaryota"/>
</dbReference>
<dbReference type="AlphaFoldDB" id="G3AVI1"/>
<dbReference type="GO" id="GO:0007021">
    <property type="term" value="P:tubulin complex assembly"/>
    <property type="evidence" value="ECO:0007669"/>
    <property type="project" value="TreeGrafter"/>
</dbReference>
<dbReference type="GeneID" id="18871116"/>
<dbReference type="PANTHER" id="PTHR15139:SF0">
    <property type="entry name" value="TUBULIN-SPECIFIC CHAPERONE C"/>
    <property type="match status" value="1"/>
</dbReference>
<dbReference type="InParanoid" id="G3AVI1"/>
<protein>
    <recommendedName>
        <fullName evidence="2">C-CAP/cofactor C-like domain-containing protein</fullName>
    </recommendedName>
</protein>
<accession>G3AVI1</accession>
<feature type="domain" description="C-CAP/cofactor C-like" evidence="2">
    <location>
        <begin position="86"/>
        <end position="226"/>
    </location>
</feature>
<gene>
    <name evidence="3" type="ORF">SPAPADRAFT_158132</name>
</gene>
<dbReference type="PROSITE" id="PS51329">
    <property type="entry name" value="C_CAP_COFACTOR_C"/>
    <property type="match status" value="1"/>
</dbReference>
<dbReference type="OMA" id="HQLRLHN"/>
<dbReference type="EMBL" id="GL996506">
    <property type="protein sequence ID" value="EGW29930.1"/>
    <property type="molecule type" value="Genomic_DNA"/>
</dbReference>
<keyword evidence="4" id="KW-1185">Reference proteome</keyword>
<dbReference type="PANTHER" id="PTHR15139">
    <property type="entry name" value="TUBULIN FOLDING COFACTOR C"/>
    <property type="match status" value="1"/>
</dbReference>
<evidence type="ECO:0000313" key="3">
    <source>
        <dbReference type="EMBL" id="EGW29930.1"/>
    </source>
</evidence>
<organism evidence="4">
    <name type="scientific">Spathaspora passalidarum (strain NRRL Y-27907 / 11-Y1)</name>
    <dbReference type="NCBI Taxonomy" id="619300"/>
    <lineage>
        <taxon>Eukaryota</taxon>
        <taxon>Fungi</taxon>
        <taxon>Dikarya</taxon>
        <taxon>Ascomycota</taxon>
        <taxon>Saccharomycotina</taxon>
        <taxon>Pichiomycetes</taxon>
        <taxon>Debaryomycetaceae</taxon>
        <taxon>Spathaspora</taxon>
    </lineage>
</organism>
<dbReference type="Proteomes" id="UP000000709">
    <property type="component" value="Unassembled WGS sequence"/>
</dbReference>
<dbReference type="RefSeq" id="XP_007377696.1">
    <property type="nucleotide sequence ID" value="XM_007377634.1"/>
</dbReference>
<dbReference type="GO" id="GO:0007023">
    <property type="term" value="P:post-chaperonin tubulin folding pathway"/>
    <property type="evidence" value="ECO:0007669"/>
    <property type="project" value="InterPro"/>
</dbReference>
<dbReference type="Gene3D" id="2.160.20.70">
    <property type="match status" value="1"/>
</dbReference>
<comment type="similarity">
    <text evidence="1">Belongs to the TBCC family.</text>
</comment>
<dbReference type="STRING" id="619300.G3AVI1"/>
<dbReference type="InterPro" id="IPR017901">
    <property type="entry name" value="C-CAP_CF_C-like"/>
</dbReference>
<dbReference type="InterPro" id="IPR027684">
    <property type="entry name" value="TBCC"/>
</dbReference>
<reference evidence="3 4" key="1">
    <citation type="journal article" date="2011" name="Proc. Natl. Acad. Sci. U.S.A.">
        <title>Comparative genomics of xylose-fermenting fungi for enhanced biofuel production.</title>
        <authorList>
            <person name="Wohlbach D.J."/>
            <person name="Kuo A."/>
            <person name="Sato T.K."/>
            <person name="Potts K.M."/>
            <person name="Salamov A.A."/>
            <person name="LaButti K.M."/>
            <person name="Sun H."/>
            <person name="Clum A."/>
            <person name="Pangilinan J.L."/>
            <person name="Lindquist E.A."/>
            <person name="Lucas S."/>
            <person name="Lapidus A."/>
            <person name="Jin M."/>
            <person name="Gunawan C."/>
            <person name="Balan V."/>
            <person name="Dale B.E."/>
            <person name="Jeffries T.W."/>
            <person name="Zinkel R."/>
            <person name="Barry K.W."/>
            <person name="Grigoriev I.V."/>
            <person name="Gasch A.P."/>
        </authorList>
    </citation>
    <scope>NUCLEOTIDE SEQUENCE [LARGE SCALE GENOMIC DNA]</scope>
    <source>
        <strain evidence="4">NRRL Y-27907 / 11-Y1</strain>
    </source>
</reference>